<organism evidence="1 2">
    <name type="scientific">Oceanobacter antarcticus</name>
    <dbReference type="NCBI Taxonomy" id="3133425"/>
    <lineage>
        <taxon>Bacteria</taxon>
        <taxon>Pseudomonadati</taxon>
        <taxon>Pseudomonadota</taxon>
        <taxon>Gammaproteobacteria</taxon>
        <taxon>Oceanospirillales</taxon>
        <taxon>Oceanospirillaceae</taxon>
        <taxon>Oceanobacter</taxon>
    </lineage>
</organism>
<name>A0ABW8NHD8_9GAMM</name>
<comment type="caution">
    <text evidence="1">The sequence shown here is derived from an EMBL/GenBank/DDBJ whole genome shotgun (WGS) entry which is preliminary data.</text>
</comment>
<evidence type="ECO:0000313" key="2">
    <source>
        <dbReference type="Proteomes" id="UP001620597"/>
    </source>
</evidence>
<accession>A0ABW8NHD8</accession>
<dbReference type="RefSeq" id="WP_416205479.1">
    <property type="nucleotide sequence ID" value="NZ_JBBKTX010000007.1"/>
</dbReference>
<keyword evidence="2" id="KW-1185">Reference proteome</keyword>
<gene>
    <name evidence="1" type="ORF">WG929_07015</name>
</gene>
<dbReference type="Proteomes" id="UP001620597">
    <property type="component" value="Unassembled WGS sequence"/>
</dbReference>
<evidence type="ECO:0008006" key="3">
    <source>
        <dbReference type="Google" id="ProtNLM"/>
    </source>
</evidence>
<sequence length="250" mass="27416">MLMKKIIAGTGLLRIQIVMVAAALLAGLSGCASSPLSAKGDAIYDALALDTRLRTWADSCSKVSYKADKAAQLARQNWWSRNGNLVESADYGLAYDLVTVTDTRQPTGARLAMALTWGIVESAEQEVNAALANNAERESSCLQVLEEFDRGDLDLADREATYKALLELQHHKDMQGDALLLKQAAVEKQTGKVYGRSYYVVEKLSQRFACPGAQVNLLSNAWPDEVYQARCDDGSFLLVRCQWGNCMIVD</sequence>
<reference evidence="1 2" key="1">
    <citation type="submission" date="2024-03" db="EMBL/GenBank/DDBJ databases">
        <title>High-quality draft genome sequence of Oceanobacter sp. wDCs-4.</title>
        <authorList>
            <person name="Dong C."/>
        </authorList>
    </citation>
    <scope>NUCLEOTIDE SEQUENCE [LARGE SCALE GENOMIC DNA]</scope>
    <source>
        <strain evidence="2">wDCs-4</strain>
    </source>
</reference>
<evidence type="ECO:0000313" key="1">
    <source>
        <dbReference type="EMBL" id="MFK4752155.1"/>
    </source>
</evidence>
<proteinExistence type="predicted"/>
<dbReference type="EMBL" id="JBBKTX010000007">
    <property type="protein sequence ID" value="MFK4752155.1"/>
    <property type="molecule type" value="Genomic_DNA"/>
</dbReference>
<dbReference type="PROSITE" id="PS51257">
    <property type="entry name" value="PROKAR_LIPOPROTEIN"/>
    <property type="match status" value="1"/>
</dbReference>
<protein>
    <recommendedName>
        <fullName evidence="3">Lipoprotein</fullName>
    </recommendedName>
</protein>